<dbReference type="EMBL" id="FNYK01000109">
    <property type="protein sequence ID" value="SEJ32651.1"/>
    <property type="molecule type" value="Genomic_DNA"/>
</dbReference>
<organism evidence="1 2">
    <name type="scientific">Sharpea azabuensis</name>
    <dbReference type="NCBI Taxonomy" id="322505"/>
    <lineage>
        <taxon>Bacteria</taxon>
        <taxon>Bacillati</taxon>
        <taxon>Bacillota</taxon>
        <taxon>Erysipelotrichia</taxon>
        <taxon>Erysipelotrichales</taxon>
        <taxon>Coprobacillaceae</taxon>
        <taxon>Sharpea</taxon>
    </lineage>
</organism>
<dbReference type="GeneID" id="54120928"/>
<dbReference type="RefSeq" id="WP_033163538.1">
    <property type="nucleotide sequence ID" value="NZ_CACVPP010000027.1"/>
</dbReference>
<proteinExistence type="predicted"/>
<keyword evidence="2" id="KW-1185">Reference proteome</keyword>
<dbReference type="AlphaFoldDB" id="A0A1H6XUE2"/>
<evidence type="ECO:0000313" key="1">
    <source>
        <dbReference type="EMBL" id="SEJ32651.1"/>
    </source>
</evidence>
<evidence type="ECO:0000313" key="2">
    <source>
        <dbReference type="Proteomes" id="UP000183028"/>
    </source>
</evidence>
<dbReference type="Proteomes" id="UP000183028">
    <property type="component" value="Unassembled WGS sequence"/>
</dbReference>
<accession>A0A1H6XUE2</accession>
<protein>
    <submittedName>
        <fullName evidence="1">Uncharacterized protein</fullName>
    </submittedName>
</protein>
<reference evidence="2" key="1">
    <citation type="submission" date="2016-10" db="EMBL/GenBank/DDBJ databases">
        <authorList>
            <person name="Varghese N."/>
            <person name="Submissions S."/>
        </authorList>
    </citation>
    <scope>NUCLEOTIDE SEQUENCE [LARGE SCALE GENOMIC DNA]</scope>
    <source>
        <strain evidence="2">DSM 20406</strain>
    </source>
</reference>
<name>A0A1H6XUE2_9FIRM</name>
<dbReference type="STRING" id="322505.SAMN04487836_13129"/>
<sequence length="161" mass="19381">MKDYYMHIMIEKGKVCLKYRYHYHEIYTMMIALMEIIEKDEGMKDYFRECLKTIDDFQMWYALDQGTTVKTYRQCFMKLMKHKDNAYLSLSYHDNHTTIEGECCRYDFVLLTSLLLIHIGVRDNELMNALLRDGYMLMEVDVDVHYSHIALKKNKEVMPLS</sequence>
<dbReference type="OrthoDB" id="9875181at2"/>
<gene>
    <name evidence="1" type="ORF">SAMN04487834_11093</name>
</gene>